<protein>
    <submittedName>
        <fullName evidence="1">Uncharacterized protein</fullName>
    </submittedName>
</protein>
<name>A0A0D3A0K2_BRAOL</name>
<dbReference type="EnsemblPlants" id="Bo18643s010.1">
    <property type="protein sequence ID" value="Bo18643s010.1"/>
    <property type="gene ID" value="Bo18643s010"/>
</dbReference>
<dbReference type="HOGENOM" id="CLU_3090058_0_0_1"/>
<organism evidence="1 2">
    <name type="scientific">Brassica oleracea var. oleracea</name>
    <dbReference type="NCBI Taxonomy" id="109376"/>
    <lineage>
        <taxon>Eukaryota</taxon>
        <taxon>Viridiplantae</taxon>
        <taxon>Streptophyta</taxon>
        <taxon>Embryophyta</taxon>
        <taxon>Tracheophyta</taxon>
        <taxon>Spermatophyta</taxon>
        <taxon>Magnoliopsida</taxon>
        <taxon>eudicotyledons</taxon>
        <taxon>Gunneridae</taxon>
        <taxon>Pentapetalae</taxon>
        <taxon>rosids</taxon>
        <taxon>malvids</taxon>
        <taxon>Brassicales</taxon>
        <taxon>Brassicaceae</taxon>
        <taxon>Brassiceae</taxon>
        <taxon>Brassica</taxon>
    </lineage>
</organism>
<evidence type="ECO:0000313" key="1">
    <source>
        <dbReference type="EnsemblPlants" id="Bo18643s010.1"/>
    </source>
</evidence>
<evidence type="ECO:0000313" key="2">
    <source>
        <dbReference type="Proteomes" id="UP000032141"/>
    </source>
</evidence>
<reference evidence="1" key="1">
    <citation type="journal article" date="2014" name="Genome Biol.">
        <title>Transcriptome and methylome profiling reveals relics of genome dominance in the mesopolyploid Brassica oleracea.</title>
        <authorList>
            <person name="Parkin I.A."/>
            <person name="Koh C."/>
            <person name="Tang H."/>
            <person name="Robinson S.J."/>
            <person name="Kagale S."/>
            <person name="Clarke W.E."/>
            <person name="Town C.D."/>
            <person name="Nixon J."/>
            <person name="Krishnakumar V."/>
            <person name="Bidwell S.L."/>
            <person name="Denoeud F."/>
            <person name="Belcram H."/>
            <person name="Links M.G."/>
            <person name="Just J."/>
            <person name="Clarke C."/>
            <person name="Bender T."/>
            <person name="Huebert T."/>
            <person name="Mason A.S."/>
            <person name="Pires J.C."/>
            <person name="Barker G."/>
            <person name="Moore J."/>
            <person name="Walley P.G."/>
            <person name="Manoli S."/>
            <person name="Batley J."/>
            <person name="Edwards D."/>
            <person name="Nelson M.N."/>
            <person name="Wang X."/>
            <person name="Paterson A.H."/>
            <person name="King G."/>
            <person name="Bancroft I."/>
            <person name="Chalhoub B."/>
            <person name="Sharpe A.G."/>
        </authorList>
    </citation>
    <scope>NUCLEOTIDE SEQUENCE [LARGE SCALE GENOMIC DNA]</scope>
    <source>
        <strain evidence="1">cv. TO1000</strain>
    </source>
</reference>
<reference evidence="1" key="2">
    <citation type="submission" date="2015-06" db="UniProtKB">
        <authorList>
            <consortium name="EnsemblPlants"/>
        </authorList>
    </citation>
    <scope>IDENTIFICATION</scope>
</reference>
<dbReference type="Proteomes" id="UP000032141">
    <property type="component" value="Unassembled WGS sequence"/>
</dbReference>
<dbReference type="Gramene" id="Bo18643s010.1">
    <property type="protein sequence ID" value="Bo18643s010.1"/>
    <property type="gene ID" value="Bo18643s010"/>
</dbReference>
<accession>A0A0D3A0K2</accession>
<dbReference type="AlphaFoldDB" id="A0A0D3A0K2"/>
<keyword evidence="2" id="KW-1185">Reference proteome</keyword>
<proteinExistence type="predicted"/>
<sequence length="52" mass="6022">MCNVRAKSRRDLEVYLGANGRVCKDRERQYGHVRTVRICTDQGYPDLHNSAI</sequence>